<comment type="caution">
    <text evidence="1">The sequence shown here is derived from an EMBL/GenBank/DDBJ whole genome shotgun (WGS) entry which is preliminary data.</text>
</comment>
<protein>
    <recommendedName>
        <fullName evidence="3">Ester cyclase</fullName>
    </recommendedName>
</protein>
<keyword evidence="2" id="KW-1185">Reference proteome</keyword>
<dbReference type="Pfam" id="PF07366">
    <property type="entry name" value="SnoaL"/>
    <property type="match status" value="1"/>
</dbReference>
<proteinExistence type="predicted"/>
<dbReference type="InterPro" id="IPR032710">
    <property type="entry name" value="NTF2-like_dom_sf"/>
</dbReference>
<dbReference type="Gene3D" id="3.10.450.50">
    <property type="match status" value="1"/>
</dbReference>
<accession>A0ABS1D065</accession>
<organism evidence="1 2">
    <name type="scientific">Paracraurococcus ruber</name>
    <dbReference type="NCBI Taxonomy" id="77675"/>
    <lineage>
        <taxon>Bacteria</taxon>
        <taxon>Pseudomonadati</taxon>
        <taxon>Pseudomonadota</taxon>
        <taxon>Alphaproteobacteria</taxon>
        <taxon>Acetobacterales</taxon>
        <taxon>Roseomonadaceae</taxon>
        <taxon>Paracraurococcus</taxon>
    </lineage>
</organism>
<sequence length="173" mass="19561">MPTPPSAATRMTEPPGPPGSVAYNTWLGRTFSEVLLNERSQEERVRILNRIVATGYIQHNPLVPQGRQGLIDFIPVIYQSMPDSRFILHDVFATTDRVVTRWTWTGTLTGAPFLGIPARGQRVEFDVIDVWSVHDGQLHEHWDQFDWPRALIQLGVQGLPQPFLDVAARPVSR</sequence>
<gene>
    <name evidence="1" type="ORF">CKO45_17855</name>
</gene>
<reference evidence="1 2" key="1">
    <citation type="journal article" date="2020" name="Microorganisms">
        <title>Osmotic Adaptation and Compatible Solute Biosynthesis of Phototrophic Bacteria as Revealed from Genome Analyses.</title>
        <authorList>
            <person name="Imhoff J.F."/>
            <person name="Rahn T."/>
            <person name="Kunzel S."/>
            <person name="Keller A."/>
            <person name="Neulinger S.C."/>
        </authorList>
    </citation>
    <scope>NUCLEOTIDE SEQUENCE [LARGE SCALE GENOMIC DNA]</scope>
    <source>
        <strain evidence="1 2">DSM 15382</strain>
    </source>
</reference>
<dbReference type="Proteomes" id="UP000697995">
    <property type="component" value="Unassembled WGS sequence"/>
</dbReference>
<dbReference type="SUPFAM" id="SSF54427">
    <property type="entry name" value="NTF2-like"/>
    <property type="match status" value="1"/>
</dbReference>
<evidence type="ECO:0000313" key="1">
    <source>
        <dbReference type="EMBL" id="MBK1660099.1"/>
    </source>
</evidence>
<dbReference type="InterPro" id="IPR009959">
    <property type="entry name" value="Cyclase_SnoaL-like"/>
</dbReference>
<dbReference type="EMBL" id="NRSG01000146">
    <property type="protein sequence ID" value="MBK1660099.1"/>
    <property type="molecule type" value="Genomic_DNA"/>
</dbReference>
<dbReference type="PANTHER" id="PTHR38436:SF1">
    <property type="entry name" value="ESTER CYCLASE"/>
    <property type="match status" value="1"/>
</dbReference>
<name>A0ABS1D065_9PROT</name>
<evidence type="ECO:0008006" key="3">
    <source>
        <dbReference type="Google" id="ProtNLM"/>
    </source>
</evidence>
<evidence type="ECO:0000313" key="2">
    <source>
        <dbReference type="Proteomes" id="UP000697995"/>
    </source>
</evidence>
<dbReference type="PANTHER" id="PTHR38436">
    <property type="entry name" value="POLYKETIDE CYCLASE SNOAL-LIKE DOMAIN"/>
    <property type="match status" value="1"/>
</dbReference>